<sequence>VVFDANVIPPLVQILQHSEFDVKKAAARAIFYVTSEGSQDHIRYLAYEEGCIKGLCDLLSCPDPMVVSTCLEGLENILRVGEADKEMGVNVFVQRVHEYEGWDKIEIFMNHWNNEISQRAVRIVEEMKNDASPVVIVVQCLIFIYVPPLLHKHLDIFPIHVELLSCPDPMVVSTCLEGLENILRVGDADKEMGVNVFVQRVHKYEGWDKIEIFMNHWNNEISLRAVRIVEEMKNDASPFYSATCKGTLPVIPQAIGADFEQAVIDANIILPLVQILLHAEFDIKKEAALAIFNVTDGGSYHHIKPKGCVNLSQGAENILRVGEAAKLMGLHGRHNIFAQRVDECEGLDEIEKLLKHDNDDIFMRALRILKRFWPENDLEDILDIKTAG</sequence>
<dbReference type="PANTHER" id="PTHR23316">
    <property type="entry name" value="IMPORTIN ALPHA"/>
    <property type="match status" value="1"/>
</dbReference>
<evidence type="ECO:0000256" key="4">
    <source>
        <dbReference type="ARBA" id="ARBA00022927"/>
    </source>
</evidence>
<dbReference type="SMART" id="SM00185">
    <property type="entry name" value="ARM"/>
    <property type="match status" value="3"/>
</dbReference>
<dbReference type="Pfam" id="PF16186">
    <property type="entry name" value="Arm_3"/>
    <property type="match status" value="1"/>
</dbReference>
<comment type="caution">
    <text evidence="5">The sequence shown here is derived from an EMBL/GenBank/DDBJ whole genome shotgun (WGS) entry which is preliminary data.</text>
</comment>
<dbReference type="InterPro" id="IPR016024">
    <property type="entry name" value="ARM-type_fold"/>
</dbReference>
<dbReference type="GO" id="GO:0015031">
    <property type="term" value="P:protein transport"/>
    <property type="evidence" value="ECO:0007669"/>
    <property type="project" value="UniProtKB-KW"/>
</dbReference>
<evidence type="ECO:0000313" key="5">
    <source>
        <dbReference type="EMBL" id="RZB49284.1"/>
    </source>
</evidence>
<gene>
    <name evidence="5" type="ORF">D0Y65_052302</name>
</gene>
<keyword evidence="6" id="KW-1185">Reference proteome</keyword>
<feature type="non-terminal residue" evidence="5">
    <location>
        <position position="1"/>
    </location>
</feature>
<evidence type="ECO:0000256" key="1">
    <source>
        <dbReference type="ARBA" id="ARBA00010394"/>
    </source>
</evidence>
<organism evidence="5 6">
    <name type="scientific">Glycine soja</name>
    <name type="common">Wild soybean</name>
    <dbReference type="NCBI Taxonomy" id="3848"/>
    <lineage>
        <taxon>Eukaryota</taxon>
        <taxon>Viridiplantae</taxon>
        <taxon>Streptophyta</taxon>
        <taxon>Embryophyta</taxon>
        <taxon>Tracheophyta</taxon>
        <taxon>Spermatophyta</taxon>
        <taxon>Magnoliopsida</taxon>
        <taxon>eudicotyledons</taxon>
        <taxon>Gunneridae</taxon>
        <taxon>Pentapetalae</taxon>
        <taxon>rosids</taxon>
        <taxon>fabids</taxon>
        <taxon>Fabales</taxon>
        <taxon>Fabaceae</taxon>
        <taxon>Papilionoideae</taxon>
        <taxon>50 kb inversion clade</taxon>
        <taxon>NPAAA clade</taxon>
        <taxon>indigoferoid/millettioid clade</taxon>
        <taxon>Phaseoleae</taxon>
        <taxon>Glycine</taxon>
        <taxon>Glycine subgen. Soja</taxon>
    </lineage>
</organism>
<dbReference type="InterPro" id="IPR032413">
    <property type="entry name" value="Arm_3"/>
</dbReference>
<dbReference type="Gene3D" id="1.25.10.10">
    <property type="entry name" value="Leucine-rich Repeat Variant"/>
    <property type="match status" value="3"/>
</dbReference>
<evidence type="ECO:0000256" key="3">
    <source>
        <dbReference type="ARBA" id="ARBA00022737"/>
    </source>
</evidence>
<evidence type="ECO:0000313" key="6">
    <source>
        <dbReference type="Proteomes" id="UP000289340"/>
    </source>
</evidence>
<dbReference type="AlphaFoldDB" id="A0A445FKD7"/>
<dbReference type="SUPFAM" id="SSF48371">
    <property type="entry name" value="ARM repeat"/>
    <property type="match status" value="1"/>
</dbReference>
<evidence type="ECO:0000256" key="2">
    <source>
        <dbReference type="ARBA" id="ARBA00022448"/>
    </source>
</evidence>
<dbReference type="EMBL" id="QZWG01000019">
    <property type="protein sequence ID" value="RZB49284.1"/>
    <property type="molecule type" value="Genomic_DNA"/>
</dbReference>
<protein>
    <submittedName>
        <fullName evidence="5">Importin subunit alpha-4</fullName>
    </submittedName>
</protein>
<keyword evidence="4" id="KW-0653">Protein transport</keyword>
<comment type="similarity">
    <text evidence="1">Belongs to the importin alpha family.</text>
</comment>
<dbReference type="InterPro" id="IPR000225">
    <property type="entry name" value="Armadillo"/>
</dbReference>
<name>A0A445FKD7_GLYSO</name>
<reference evidence="5 6" key="1">
    <citation type="submission" date="2018-09" db="EMBL/GenBank/DDBJ databases">
        <title>A high-quality reference genome of wild soybean provides a powerful tool to mine soybean genomes.</title>
        <authorList>
            <person name="Xie M."/>
            <person name="Chung C.Y.L."/>
            <person name="Li M.-W."/>
            <person name="Wong F.-L."/>
            <person name="Chan T.-F."/>
            <person name="Lam H.-M."/>
        </authorList>
    </citation>
    <scope>NUCLEOTIDE SEQUENCE [LARGE SCALE GENOMIC DNA]</scope>
    <source>
        <strain evidence="6">cv. W05</strain>
        <tissue evidence="5">Hypocotyl of etiolated seedlings</tissue>
    </source>
</reference>
<accession>A0A445FKD7</accession>
<keyword evidence="2" id="KW-0813">Transport</keyword>
<proteinExistence type="inferred from homology"/>
<dbReference type="Pfam" id="PF00514">
    <property type="entry name" value="Arm"/>
    <property type="match status" value="3"/>
</dbReference>
<dbReference type="InterPro" id="IPR011989">
    <property type="entry name" value="ARM-like"/>
</dbReference>
<keyword evidence="3" id="KW-0677">Repeat</keyword>
<dbReference type="Proteomes" id="UP000289340">
    <property type="component" value="Chromosome 19"/>
</dbReference>